<evidence type="ECO:0000313" key="4">
    <source>
        <dbReference type="Proteomes" id="UP001249076"/>
    </source>
</evidence>
<name>A0AAJ2BTR8_ACIDE</name>
<dbReference type="Proteomes" id="UP001249076">
    <property type="component" value="Unassembled WGS sequence"/>
</dbReference>
<dbReference type="EMBL" id="JAVDTS010000001">
    <property type="protein sequence ID" value="MDR6835762.1"/>
    <property type="molecule type" value="Genomic_DNA"/>
</dbReference>
<dbReference type="InterPro" id="IPR056127">
    <property type="entry name" value="DUF7710"/>
</dbReference>
<dbReference type="Proteomes" id="UP001253458">
    <property type="component" value="Unassembled WGS sequence"/>
</dbReference>
<proteinExistence type="predicted"/>
<protein>
    <recommendedName>
        <fullName evidence="1">DUF7710 domain-containing protein</fullName>
    </recommendedName>
</protein>
<evidence type="ECO:0000259" key="1">
    <source>
        <dbReference type="Pfam" id="PF24819"/>
    </source>
</evidence>
<dbReference type="AlphaFoldDB" id="A0AAJ2BTR8"/>
<reference evidence="2 4" key="1">
    <citation type="submission" date="2023-07" db="EMBL/GenBank/DDBJ databases">
        <title>Sorghum-associated microbial communities from plants grown in Nebraska, USA.</title>
        <authorList>
            <person name="Schachtman D."/>
        </authorList>
    </citation>
    <scope>NUCLEOTIDE SEQUENCE</scope>
    <source>
        <strain evidence="3 4">BE105</strain>
        <strain evidence="2">BE69</strain>
    </source>
</reference>
<sequence>MEWVWVFHGEGASFSSAVFSSKESAEEWILRHEVSGVLTKMPVNVGIYDWVVASGYFSPKYPSQKSPEFIQRFSSAYLEHFHYVSGVSGGAVENV</sequence>
<accession>A0AAJ2BTR8</accession>
<dbReference type="RefSeq" id="WP_209816550.1">
    <property type="nucleotide sequence ID" value="NZ_JAVDTL010000001.1"/>
</dbReference>
<keyword evidence="4" id="KW-1185">Reference proteome</keyword>
<dbReference type="Pfam" id="PF24819">
    <property type="entry name" value="DUF7710"/>
    <property type="match status" value="1"/>
</dbReference>
<gene>
    <name evidence="2" type="ORF">J2W88_000582</name>
    <name evidence="3" type="ORF">J2W93_000583</name>
</gene>
<evidence type="ECO:0000313" key="3">
    <source>
        <dbReference type="EMBL" id="MDR6835762.1"/>
    </source>
</evidence>
<organism evidence="2 5">
    <name type="scientific">Acidovorax delafieldii</name>
    <name type="common">Pseudomonas delafieldii</name>
    <dbReference type="NCBI Taxonomy" id="47920"/>
    <lineage>
        <taxon>Bacteria</taxon>
        <taxon>Pseudomonadati</taxon>
        <taxon>Pseudomonadota</taxon>
        <taxon>Betaproteobacteria</taxon>
        <taxon>Burkholderiales</taxon>
        <taxon>Comamonadaceae</taxon>
        <taxon>Acidovorax</taxon>
    </lineage>
</organism>
<comment type="caution">
    <text evidence="2">The sequence shown here is derived from an EMBL/GenBank/DDBJ whole genome shotgun (WGS) entry which is preliminary data.</text>
</comment>
<dbReference type="EMBL" id="JAVDTL010000001">
    <property type="protein sequence ID" value="MDR6765324.1"/>
    <property type="molecule type" value="Genomic_DNA"/>
</dbReference>
<evidence type="ECO:0000313" key="5">
    <source>
        <dbReference type="Proteomes" id="UP001253458"/>
    </source>
</evidence>
<evidence type="ECO:0000313" key="2">
    <source>
        <dbReference type="EMBL" id="MDR6765324.1"/>
    </source>
</evidence>
<feature type="domain" description="DUF7710" evidence="1">
    <location>
        <begin position="4"/>
        <end position="87"/>
    </location>
</feature>